<evidence type="ECO:0000313" key="2">
    <source>
        <dbReference type="EMBL" id="KAF0723831.1"/>
    </source>
</evidence>
<name>A0A6G0WB65_APHCR</name>
<dbReference type="Proteomes" id="UP000478052">
    <property type="component" value="Unassembled WGS sequence"/>
</dbReference>
<proteinExistence type="predicted"/>
<feature type="region of interest" description="Disordered" evidence="1">
    <location>
        <begin position="1"/>
        <end position="24"/>
    </location>
</feature>
<dbReference type="EMBL" id="VUJU01008945">
    <property type="protein sequence ID" value="KAF0723831.1"/>
    <property type="molecule type" value="Genomic_DNA"/>
</dbReference>
<reference evidence="2 3" key="1">
    <citation type="submission" date="2019-08" db="EMBL/GenBank/DDBJ databases">
        <title>Whole genome of Aphis craccivora.</title>
        <authorList>
            <person name="Voronova N.V."/>
            <person name="Shulinski R.S."/>
            <person name="Bandarenka Y.V."/>
            <person name="Zhorov D.G."/>
            <person name="Warner D."/>
        </authorList>
    </citation>
    <scope>NUCLEOTIDE SEQUENCE [LARGE SCALE GENOMIC DNA]</scope>
    <source>
        <strain evidence="2">180601</strain>
        <tissue evidence="2">Whole Body</tissue>
    </source>
</reference>
<keyword evidence="3" id="KW-1185">Reference proteome</keyword>
<dbReference type="AlphaFoldDB" id="A0A6G0WB65"/>
<accession>A0A6G0WB65</accession>
<comment type="caution">
    <text evidence="2">The sequence shown here is derived from an EMBL/GenBank/DDBJ whole genome shotgun (WGS) entry which is preliminary data.</text>
</comment>
<gene>
    <name evidence="2" type="ORF">FWK35_00027950</name>
</gene>
<organism evidence="2 3">
    <name type="scientific">Aphis craccivora</name>
    <name type="common">Cowpea aphid</name>
    <dbReference type="NCBI Taxonomy" id="307492"/>
    <lineage>
        <taxon>Eukaryota</taxon>
        <taxon>Metazoa</taxon>
        <taxon>Ecdysozoa</taxon>
        <taxon>Arthropoda</taxon>
        <taxon>Hexapoda</taxon>
        <taxon>Insecta</taxon>
        <taxon>Pterygota</taxon>
        <taxon>Neoptera</taxon>
        <taxon>Paraneoptera</taxon>
        <taxon>Hemiptera</taxon>
        <taxon>Sternorrhyncha</taxon>
        <taxon>Aphidomorpha</taxon>
        <taxon>Aphidoidea</taxon>
        <taxon>Aphididae</taxon>
        <taxon>Aphidini</taxon>
        <taxon>Aphis</taxon>
        <taxon>Aphis</taxon>
    </lineage>
</organism>
<dbReference type="OrthoDB" id="6819627at2759"/>
<evidence type="ECO:0000256" key="1">
    <source>
        <dbReference type="SAM" id="MobiDB-lite"/>
    </source>
</evidence>
<sequence length="113" mass="12181">MKSGSVDNVLSATTNTDVDSPTEPVLPLTSNRTIQKTIISSFSAIFGFKEGGQNHTAVTSSLVYMIVKDNMPLNTVEKIDGVTPMSATLNMKSLQESHKADYLSSVLLKVCNE</sequence>
<protein>
    <submittedName>
        <fullName evidence="2">Zinc finger BED domain-containing protein 6-like</fullName>
    </submittedName>
</protein>
<evidence type="ECO:0000313" key="3">
    <source>
        <dbReference type="Proteomes" id="UP000478052"/>
    </source>
</evidence>
<feature type="compositionally biased region" description="Polar residues" evidence="1">
    <location>
        <begin position="1"/>
        <end position="19"/>
    </location>
</feature>